<evidence type="ECO:0000313" key="2">
    <source>
        <dbReference type="EMBL" id="OHA67255.1"/>
    </source>
</evidence>
<accession>A0A1G2R313</accession>
<protein>
    <submittedName>
        <fullName evidence="2">Uncharacterized protein</fullName>
    </submittedName>
</protein>
<evidence type="ECO:0000313" key="3">
    <source>
        <dbReference type="Proteomes" id="UP000176901"/>
    </source>
</evidence>
<feature type="transmembrane region" description="Helical" evidence="1">
    <location>
        <begin position="6"/>
        <end position="35"/>
    </location>
</feature>
<comment type="caution">
    <text evidence="2">The sequence shown here is derived from an EMBL/GenBank/DDBJ whole genome shotgun (WGS) entry which is preliminary data.</text>
</comment>
<evidence type="ECO:0000256" key="1">
    <source>
        <dbReference type="SAM" id="Phobius"/>
    </source>
</evidence>
<dbReference type="EMBL" id="MHTW01000015">
    <property type="protein sequence ID" value="OHA67255.1"/>
    <property type="molecule type" value="Genomic_DNA"/>
</dbReference>
<keyword evidence="1" id="KW-1133">Transmembrane helix</keyword>
<keyword evidence="1" id="KW-0472">Membrane</keyword>
<gene>
    <name evidence="2" type="ORF">A3C82_00100</name>
</gene>
<sequence>MIIIGYVYAILKLIIAALIALSLSVLLIILTRWFWMQISSGRTPKRSQLQEEHPDEGPPVDVDLWHSNTWGEHEPRKHPGFLGWRKRIR</sequence>
<dbReference type="AlphaFoldDB" id="A0A1G2R313"/>
<keyword evidence="1" id="KW-0812">Transmembrane</keyword>
<name>A0A1G2R313_9BACT</name>
<reference evidence="2 3" key="1">
    <citation type="journal article" date="2016" name="Nat. Commun.">
        <title>Thousands of microbial genomes shed light on interconnected biogeochemical processes in an aquifer system.</title>
        <authorList>
            <person name="Anantharaman K."/>
            <person name="Brown C.T."/>
            <person name="Hug L.A."/>
            <person name="Sharon I."/>
            <person name="Castelle C.J."/>
            <person name="Probst A.J."/>
            <person name="Thomas B.C."/>
            <person name="Singh A."/>
            <person name="Wilkins M.J."/>
            <person name="Karaoz U."/>
            <person name="Brodie E.L."/>
            <person name="Williams K.H."/>
            <person name="Hubbard S.S."/>
            <person name="Banfield J.F."/>
        </authorList>
    </citation>
    <scope>NUCLEOTIDE SEQUENCE [LARGE SCALE GENOMIC DNA]</scope>
</reference>
<dbReference type="Proteomes" id="UP000176901">
    <property type="component" value="Unassembled WGS sequence"/>
</dbReference>
<dbReference type="STRING" id="1802451.A3C82_00100"/>
<proteinExistence type="predicted"/>
<organism evidence="2 3">
    <name type="scientific">Candidatus Wildermuthbacteria bacterium RIFCSPHIGHO2_02_FULL_47_12</name>
    <dbReference type="NCBI Taxonomy" id="1802451"/>
    <lineage>
        <taxon>Bacteria</taxon>
        <taxon>Candidatus Wildermuthiibacteriota</taxon>
    </lineage>
</organism>